<dbReference type="InterPro" id="IPR024370">
    <property type="entry name" value="PBP_domain"/>
</dbReference>
<sequence>MRFQRRAAAIGLIAAGALLFSACGSDNNSGGGSAPQAAGVTCGGKQALKASGSTAQANAITGFVNTFEQTCNGQTVNYTASGSGAGVNDFTGGQTDFAGSDSALTAAQTPAAQQRCASTPLNLPMVFGPIAVAYNVAGVTDLALDGPTLAKVFNGTVKTWNDPAIVALNPGKNLPAAPIVVNFRSDNSGTTQNFQNYLNAASNNAYGKPAAQTFNGGVGAGAKGSQGVTDATKSTPNSIAYIEASFAQKAQLPTASIINAGGGQPVPLSTDNLGKAIDAVKVTGQGNDLTLDLTSIYKTTTPGAYPISLATYEIVCTKYADPQTGTAVKAFLQTALSPQAQGTLTQGGYVPIPDAFKQRLSTSVNAIS</sequence>
<evidence type="ECO:0000256" key="1">
    <source>
        <dbReference type="ARBA" id="ARBA00008725"/>
    </source>
</evidence>
<feature type="domain" description="PBP" evidence="6">
    <location>
        <begin position="45"/>
        <end position="337"/>
    </location>
</feature>
<name>A0ABS8P3P0_9PSEU</name>
<comment type="caution">
    <text evidence="7">The sequence shown here is derived from an EMBL/GenBank/DDBJ whole genome shotgun (WGS) entry which is preliminary data.</text>
</comment>
<evidence type="ECO:0000256" key="4">
    <source>
        <dbReference type="PIRNR" id="PIRNR002756"/>
    </source>
</evidence>
<dbReference type="PROSITE" id="PS51257">
    <property type="entry name" value="PROKAR_LIPOPROTEIN"/>
    <property type="match status" value="1"/>
</dbReference>
<comment type="similarity">
    <text evidence="1 4">Belongs to the PstS family.</text>
</comment>
<keyword evidence="2 4" id="KW-0813">Transport</keyword>
<dbReference type="Gene3D" id="3.40.190.10">
    <property type="entry name" value="Periplasmic binding protein-like II"/>
    <property type="match status" value="2"/>
</dbReference>
<keyword evidence="3 4" id="KW-0592">Phosphate transport</keyword>
<evidence type="ECO:0000256" key="3">
    <source>
        <dbReference type="ARBA" id="ARBA00022592"/>
    </source>
</evidence>
<evidence type="ECO:0000259" key="6">
    <source>
        <dbReference type="Pfam" id="PF12849"/>
    </source>
</evidence>
<dbReference type="InterPro" id="IPR050962">
    <property type="entry name" value="Phosphate-bind_PstS"/>
</dbReference>
<evidence type="ECO:0000313" key="7">
    <source>
        <dbReference type="EMBL" id="MCD2192872.1"/>
    </source>
</evidence>
<dbReference type="SUPFAM" id="SSF53850">
    <property type="entry name" value="Periplasmic binding protein-like II"/>
    <property type="match status" value="1"/>
</dbReference>
<keyword evidence="8" id="KW-1185">Reference proteome</keyword>
<evidence type="ECO:0000256" key="2">
    <source>
        <dbReference type="ARBA" id="ARBA00022448"/>
    </source>
</evidence>
<dbReference type="Pfam" id="PF12849">
    <property type="entry name" value="PBP_like_2"/>
    <property type="match status" value="1"/>
</dbReference>
<dbReference type="PANTHER" id="PTHR42996">
    <property type="entry name" value="PHOSPHATE-BINDING PROTEIN PSTS"/>
    <property type="match status" value="1"/>
</dbReference>
<protein>
    <recommendedName>
        <fullName evidence="4">Phosphate-binding protein</fullName>
    </recommendedName>
</protein>
<reference evidence="7 8" key="1">
    <citation type="submission" date="2021-11" db="EMBL/GenBank/DDBJ databases">
        <title>Draft genome sequence of Actinomycetospora sp. SF1 isolated from the rhizosphere soil.</title>
        <authorList>
            <person name="Duangmal K."/>
            <person name="Chantavorakit T."/>
        </authorList>
    </citation>
    <scope>NUCLEOTIDE SEQUENCE [LARGE SCALE GENOMIC DNA]</scope>
    <source>
        <strain evidence="7 8">TBRC 5722</strain>
    </source>
</reference>
<dbReference type="PANTHER" id="PTHR42996:SF1">
    <property type="entry name" value="PHOSPHATE-BINDING PROTEIN PSTS"/>
    <property type="match status" value="1"/>
</dbReference>
<gene>
    <name evidence="7" type="primary">pstS</name>
    <name evidence="7" type="ORF">LQ327_05655</name>
</gene>
<dbReference type="RefSeq" id="WP_230730537.1">
    <property type="nucleotide sequence ID" value="NZ_JAJNDB010000001.1"/>
</dbReference>
<dbReference type="EMBL" id="JAJNDB010000001">
    <property type="protein sequence ID" value="MCD2192872.1"/>
    <property type="molecule type" value="Genomic_DNA"/>
</dbReference>
<keyword evidence="5" id="KW-0732">Signal</keyword>
<dbReference type="Proteomes" id="UP001199469">
    <property type="component" value="Unassembled WGS sequence"/>
</dbReference>
<accession>A0ABS8P3P0</accession>
<feature type="signal peptide" evidence="5">
    <location>
        <begin position="1"/>
        <end position="24"/>
    </location>
</feature>
<dbReference type="CDD" id="cd13565">
    <property type="entry name" value="PBP2_PstS"/>
    <property type="match status" value="1"/>
</dbReference>
<proteinExistence type="inferred from homology"/>
<feature type="chain" id="PRO_5046073053" description="Phosphate-binding protein" evidence="5">
    <location>
        <begin position="25"/>
        <end position="368"/>
    </location>
</feature>
<dbReference type="NCBIfam" id="TIGR00975">
    <property type="entry name" value="3a0107s03"/>
    <property type="match status" value="1"/>
</dbReference>
<evidence type="ECO:0000256" key="5">
    <source>
        <dbReference type="SAM" id="SignalP"/>
    </source>
</evidence>
<organism evidence="7 8">
    <name type="scientific">Actinomycetospora endophytica</name>
    <dbReference type="NCBI Taxonomy" id="2291215"/>
    <lineage>
        <taxon>Bacteria</taxon>
        <taxon>Bacillati</taxon>
        <taxon>Actinomycetota</taxon>
        <taxon>Actinomycetes</taxon>
        <taxon>Pseudonocardiales</taxon>
        <taxon>Pseudonocardiaceae</taxon>
        <taxon>Actinomycetospora</taxon>
    </lineage>
</organism>
<evidence type="ECO:0000313" key="8">
    <source>
        <dbReference type="Proteomes" id="UP001199469"/>
    </source>
</evidence>
<dbReference type="PIRSF" id="PIRSF002756">
    <property type="entry name" value="PstS"/>
    <property type="match status" value="1"/>
</dbReference>
<dbReference type="InterPro" id="IPR005673">
    <property type="entry name" value="ABC_phos-bd_PstS"/>
</dbReference>